<protein>
    <submittedName>
        <fullName evidence="1">Uncharacterized protein</fullName>
    </submittedName>
</protein>
<dbReference type="EMBL" id="MN740525">
    <property type="protein sequence ID" value="QHU31228.1"/>
    <property type="molecule type" value="Genomic_DNA"/>
</dbReference>
<reference evidence="1" key="1">
    <citation type="journal article" date="2020" name="Nature">
        <title>Giant virus diversity and host interactions through global metagenomics.</title>
        <authorList>
            <person name="Schulz F."/>
            <person name="Roux S."/>
            <person name="Paez-Espino D."/>
            <person name="Jungbluth S."/>
            <person name="Walsh D.A."/>
            <person name="Denef V.J."/>
            <person name="McMahon K.D."/>
            <person name="Konstantinidis K.T."/>
            <person name="Eloe-Fadrosh E.A."/>
            <person name="Kyrpides N.C."/>
            <person name="Woyke T."/>
        </authorList>
    </citation>
    <scope>NUCLEOTIDE SEQUENCE</scope>
    <source>
        <strain evidence="1">GVMAG-M-3300027963-21</strain>
    </source>
</reference>
<evidence type="ECO:0000313" key="1">
    <source>
        <dbReference type="EMBL" id="QHU31228.1"/>
    </source>
</evidence>
<name>A0A6C0LMR3_9ZZZZ</name>
<organism evidence="1">
    <name type="scientific">viral metagenome</name>
    <dbReference type="NCBI Taxonomy" id="1070528"/>
    <lineage>
        <taxon>unclassified sequences</taxon>
        <taxon>metagenomes</taxon>
        <taxon>organismal metagenomes</taxon>
    </lineage>
</organism>
<dbReference type="AlphaFoldDB" id="A0A6C0LMR3"/>
<sequence length="307" mass="35405">MNDTAPTMNDAATTATTAPTTHVLANAKCSGVFWQQHYEAYSYRYNVANSTVLRNGIMGDYHLFLRSGDKVYVDVKNVGDAVMSFAELQKNKYLKYYYGISLLLANNRDIVIQNTAFNKAYDEIYEETKKRTWSFETAYINYNMGQTYKETYEVIPSGNVCYFKINPADVEKMEYTSPQGLELFHRIYMCRKDVRFGYFLNRAGIYKKIATDYQMAKKHMLIDNMATLKGKYHMNDDILTMLYNNVIKGDTYEYITSKEESDALLLEEYPDMDDDDDNDIFKTIYNERLSGVDAYTAYTAASAADTT</sequence>
<accession>A0A6C0LMR3</accession>
<proteinExistence type="predicted"/>